<evidence type="ECO:0000313" key="2">
    <source>
        <dbReference type="EMBL" id="RZT91054.1"/>
    </source>
</evidence>
<reference evidence="2 3" key="1">
    <citation type="submission" date="2019-02" db="EMBL/GenBank/DDBJ databases">
        <title>Genomic Encyclopedia of Type Strains, Phase IV (KMG-IV): sequencing the most valuable type-strain genomes for metagenomic binning, comparative biology and taxonomic classification.</title>
        <authorList>
            <person name="Goeker M."/>
        </authorList>
    </citation>
    <scope>NUCLEOTIDE SEQUENCE [LARGE SCALE GENOMIC DNA]</scope>
    <source>
        <strain evidence="2 3">DSM 23814</strain>
    </source>
</reference>
<dbReference type="PROSITE" id="PS51257">
    <property type="entry name" value="PROKAR_LIPOPROTEIN"/>
    <property type="match status" value="1"/>
</dbReference>
<dbReference type="OrthoDB" id="8687942at2"/>
<accession>A0A4Q7V5H1</accession>
<feature type="region of interest" description="Disordered" evidence="1">
    <location>
        <begin position="24"/>
        <end position="57"/>
    </location>
</feature>
<dbReference type="Proteomes" id="UP000293398">
    <property type="component" value="Unassembled WGS sequence"/>
</dbReference>
<proteinExistence type="predicted"/>
<comment type="caution">
    <text evidence="2">The sequence shown here is derived from an EMBL/GenBank/DDBJ whole genome shotgun (WGS) entry which is preliminary data.</text>
</comment>
<gene>
    <name evidence="2" type="ORF">EV681_4577</name>
</gene>
<protein>
    <submittedName>
        <fullName evidence="2">Uncharacterized protein</fullName>
    </submittedName>
</protein>
<name>A0A4Q7V5H1_9BURK</name>
<evidence type="ECO:0000256" key="1">
    <source>
        <dbReference type="SAM" id="MobiDB-lite"/>
    </source>
</evidence>
<keyword evidence="3" id="KW-1185">Reference proteome</keyword>
<dbReference type="AlphaFoldDB" id="A0A4Q7V5H1"/>
<organism evidence="2 3">
    <name type="scientific">Advenella incenata</name>
    <dbReference type="NCBI Taxonomy" id="267800"/>
    <lineage>
        <taxon>Bacteria</taxon>
        <taxon>Pseudomonadati</taxon>
        <taxon>Pseudomonadota</taxon>
        <taxon>Betaproteobacteria</taxon>
        <taxon>Burkholderiales</taxon>
        <taxon>Alcaligenaceae</taxon>
    </lineage>
</organism>
<feature type="compositionally biased region" description="Polar residues" evidence="1">
    <location>
        <begin position="26"/>
        <end position="37"/>
    </location>
</feature>
<dbReference type="RefSeq" id="WP_130305327.1">
    <property type="nucleotide sequence ID" value="NZ_SHKO01000007.1"/>
</dbReference>
<dbReference type="EMBL" id="SHKO01000007">
    <property type="protein sequence ID" value="RZT91054.1"/>
    <property type="molecule type" value="Genomic_DNA"/>
</dbReference>
<sequence>MRVLLIAGLIGLSAVVAGCGEKAEAQKSQSSDVQKTPSPAEALPEGTSAPDQNEYRKKKQLTSCKMFARHDGKNDPFYALKCKQDLGQEVCEQHYSKEACSATDEDIAKSKKSKNE</sequence>
<evidence type="ECO:0000313" key="3">
    <source>
        <dbReference type="Proteomes" id="UP000293398"/>
    </source>
</evidence>